<evidence type="ECO:0000313" key="1">
    <source>
        <dbReference type="EMBL" id="GIQ92885.1"/>
    </source>
</evidence>
<dbReference type="AlphaFoldDB" id="A0A9K3DD80"/>
<dbReference type="Proteomes" id="UP000265618">
    <property type="component" value="Unassembled WGS sequence"/>
</dbReference>
<comment type="caution">
    <text evidence="1">The sequence shown here is derived from an EMBL/GenBank/DDBJ whole genome shotgun (WGS) entry which is preliminary data.</text>
</comment>
<feature type="non-terminal residue" evidence="1">
    <location>
        <position position="1"/>
    </location>
</feature>
<evidence type="ECO:0000313" key="2">
    <source>
        <dbReference type="Proteomes" id="UP000265618"/>
    </source>
</evidence>
<proteinExistence type="predicted"/>
<keyword evidence="2" id="KW-1185">Reference proteome</keyword>
<dbReference type="EMBL" id="BDIP01010839">
    <property type="protein sequence ID" value="GIQ92885.1"/>
    <property type="molecule type" value="Genomic_DNA"/>
</dbReference>
<feature type="non-terminal residue" evidence="1">
    <location>
        <position position="56"/>
    </location>
</feature>
<gene>
    <name evidence="1" type="ORF">KIPB_016933</name>
</gene>
<accession>A0A9K3DD80</accession>
<organism evidence="1 2">
    <name type="scientific">Kipferlia bialata</name>
    <dbReference type="NCBI Taxonomy" id="797122"/>
    <lineage>
        <taxon>Eukaryota</taxon>
        <taxon>Metamonada</taxon>
        <taxon>Carpediemonas-like organisms</taxon>
        <taxon>Kipferlia</taxon>
    </lineage>
</organism>
<name>A0A9K3DD80_9EUKA</name>
<reference evidence="1 2" key="1">
    <citation type="journal article" date="2018" name="PLoS ONE">
        <title>The draft genome of Kipferlia bialata reveals reductive genome evolution in fornicate parasites.</title>
        <authorList>
            <person name="Tanifuji G."/>
            <person name="Takabayashi S."/>
            <person name="Kume K."/>
            <person name="Takagi M."/>
            <person name="Nakayama T."/>
            <person name="Kamikawa R."/>
            <person name="Inagaki Y."/>
            <person name="Hashimoto T."/>
        </authorList>
    </citation>
    <scope>NUCLEOTIDE SEQUENCE [LARGE SCALE GENOMIC DNA]</scope>
    <source>
        <strain evidence="1">NY0173</strain>
    </source>
</reference>
<protein>
    <submittedName>
        <fullName evidence="1">Uncharacterized protein</fullName>
    </submittedName>
</protein>
<sequence length="56" mass="6290">EHVLVLLNEYFRSDTVPVSILLVLLDLVDLLEHPKPGIATPRPSRYIKPILADQAT</sequence>